<organism evidence="2 3">
    <name type="scientific">Maudiozyma barnettii</name>
    <dbReference type="NCBI Taxonomy" id="61262"/>
    <lineage>
        <taxon>Eukaryota</taxon>
        <taxon>Fungi</taxon>
        <taxon>Dikarya</taxon>
        <taxon>Ascomycota</taxon>
        <taxon>Saccharomycotina</taxon>
        <taxon>Saccharomycetes</taxon>
        <taxon>Saccharomycetales</taxon>
        <taxon>Saccharomycetaceae</taxon>
        <taxon>Maudiozyma</taxon>
    </lineage>
</organism>
<protein>
    <submittedName>
        <fullName evidence="2">Similar to Saccharomyces cerevisiae YOR066W MSA1 Activator of G1-specific transcription factors, MBF and SBF</fullName>
    </submittedName>
</protein>
<name>A0A8H2VIE1_9SACH</name>
<evidence type="ECO:0000256" key="1">
    <source>
        <dbReference type="SAM" id="MobiDB-lite"/>
    </source>
</evidence>
<feature type="region of interest" description="Disordered" evidence="1">
    <location>
        <begin position="475"/>
        <end position="506"/>
    </location>
</feature>
<gene>
    <name evidence="2" type="ORF">KABA2_08S01694</name>
</gene>
<dbReference type="AlphaFoldDB" id="A0A8H2VIE1"/>
<reference evidence="2 3" key="1">
    <citation type="submission" date="2020-05" db="EMBL/GenBank/DDBJ databases">
        <authorList>
            <person name="Casaregola S."/>
            <person name="Devillers H."/>
            <person name="Grondin C."/>
        </authorList>
    </citation>
    <scope>NUCLEOTIDE SEQUENCE [LARGE SCALE GENOMIC DNA]</scope>
    <source>
        <strain evidence="2 3">CLIB 1767</strain>
    </source>
</reference>
<feature type="compositionally biased region" description="Polar residues" evidence="1">
    <location>
        <begin position="24"/>
        <end position="53"/>
    </location>
</feature>
<proteinExistence type="predicted"/>
<evidence type="ECO:0000313" key="3">
    <source>
        <dbReference type="Proteomes" id="UP000644660"/>
    </source>
</evidence>
<keyword evidence="3" id="KW-1185">Reference proteome</keyword>
<feature type="region of interest" description="Disordered" evidence="1">
    <location>
        <begin position="21"/>
        <end position="61"/>
    </location>
</feature>
<feature type="region of interest" description="Disordered" evidence="1">
    <location>
        <begin position="363"/>
        <end position="386"/>
    </location>
</feature>
<feature type="compositionally biased region" description="Polar residues" evidence="1">
    <location>
        <begin position="248"/>
        <end position="260"/>
    </location>
</feature>
<dbReference type="OrthoDB" id="4066944at2759"/>
<dbReference type="EMBL" id="CAEFZW010000008">
    <property type="protein sequence ID" value="CAB4256032.1"/>
    <property type="molecule type" value="Genomic_DNA"/>
</dbReference>
<dbReference type="GeneID" id="64859100"/>
<feature type="compositionally biased region" description="Low complexity" evidence="1">
    <location>
        <begin position="310"/>
        <end position="320"/>
    </location>
</feature>
<comment type="caution">
    <text evidence="2">The sequence shown here is derived from an EMBL/GenBank/DDBJ whole genome shotgun (WGS) entry which is preliminary data.</text>
</comment>
<evidence type="ECO:0000313" key="2">
    <source>
        <dbReference type="EMBL" id="CAB4256032.1"/>
    </source>
</evidence>
<dbReference type="RefSeq" id="XP_041407876.1">
    <property type="nucleotide sequence ID" value="XM_041551942.1"/>
</dbReference>
<sequence length="506" mass="54544">MINNYNRNLLSTLNKEMLARDPHSNTVLSTPIKSGNNMSNGANNLKGSNTSMSAEPYGGSSPFTPHSSDNLFQSVPRMNMMSSPPSSTQLSSSVTKTHRSTTQHSNPCTPLKLSLTIGANGKAAIVSPHIFKHLPLKPVSPGVTNVNTIEDSGAKLSKKNGNGGDELPEKTKILNLLKKMRSTTSSLNSSPTKKMIKKPIHKKKIITAEVTPASPVVDSKKQRRPSIVPGTPSTLTEITNKLHPLPQVTISNTPNAPSTPRTKHAQFRTGFTPSVGLDMVLSNSLSPRMFFTNGSGNQESSLDDRILKFSSPSTTFSPKTRVLPKPTTSQSFQQQQQQQFPFKYSGGDPLLINDVENGHWFETMNNNGGSSGSATNNNNSSMNNASSTLLLASPKPHISTFASPTHTDRRLKPVSLNDRTKLQMEPATPNDSNLLSNVATLQFTPLIQQTMNGSLSSKMVASSITMSPIGANERRSSITNISDNGSLTSEENDDAGLSLKKLINRS</sequence>
<feature type="compositionally biased region" description="Polar residues" evidence="1">
    <location>
        <begin position="477"/>
        <end position="489"/>
    </location>
</feature>
<accession>A0A8H2VIE1</accession>
<dbReference type="Proteomes" id="UP000644660">
    <property type="component" value="Unassembled WGS sequence"/>
</dbReference>
<feature type="region of interest" description="Disordered" evidence="1">
    <location>
        <begin position="310"/>
        <end position="329"/>
    </location>
</feature>
<feature type="region of interest" description="Disordered" evidence="1">
    <location>
        <begin position="214"/>
        <end position="266"/>
    </location>
</feature>